<proteinExistence type="predicted"/>
<dbReference type="InterPro" id="IPR007055">
    <property type="entry name" value="BON_dom"/>
</dbReference>
<dbReference type="CDD" id="cd04586">
    <property type="entry name" value="CBS_pair_BON_assoc"/>
    <property type="match status" value="1"/>
</dbReference>
<evidence type="ECO:0000313" key="7">
    <source>
        <dbReference type="Proteomes" id="UP000436483"/>
    </source>
</evidence>
<sequence>MNARSHRTHGPLTPHLLLPLDRSPAPNGTDPITLWPWRLRREAIRSPHQGADRSGEMHEARHPAAAPDDTSQTNGRSAQPMTVADVMTRDVVCVSTATPVSEVANILAGKRISAVPVVGVDGRLVGIVSESDLIRRAEIGTERRRSWWRKVFVDISAEAADYVRAHGRKARHVMTSGTVTATEDMTLADVAEVMEKRGLKRLPVVRGNRLVGIVSRSDLVKAVARHRPSLFAKPLTDNAILRDLTSRVKVVTPSHRLINISVHRGNADIAGLVDSAAEREAVLVAAENTPGIRSIQDRLILRPRSIS</sequence>
<dbReference type="PANTHER" id="PTHR43080">
    <property type="entry name" value="CBS DOMAIN-CONTAINING PROTEIN CBSX3, MITOCHONDRIAL"/>
    <property type="match status" value="1"/>
</dbReference>
<keyword evidence="7" id="KW-1185">Reference proteome</keyword>
<keyword evidence="1 2" id="KW-0129">CBS domain</keyword>
<dbReference type="OrthoDB" id="9807125at2"/>
<dbReference type="PROSITE" id="PS51371">
    <property type="entry name" value="CBS"/>
    <property type="match status" value="2"/>
</dbReference>
<dbReference type="Pfam" id="PF04972">
    <property type="entry name" value="BON"/>
    <property type="match status" value="1"/>
</dbReference>
<evidence type="ECO:0000256" key="3">
    <source>
        <dbReference type="SAM" id="MobiDB-lite"/>
    </source>
</evidence>
<reference evidence="6 7" key="2">
    <citation type="submission" date="2020-01" db="EMBL/GenBank/DDBJ databases">
        <title>Microvirga sp. nov., an arsenate reduction bacterium isolated from Tibet hotspring sediments.</title>
        <authorList>
            <person name="Xian W.-D."/>
            <person name="Li W.-J."/>
        </authorList>
    </citation>
    <scope>NUCLEOTIDE SEQUENCE [LARGE SCALE GENOMIC DNA]</scope>
    <source>
        <strain evidence="6 7">KCTC 23863</strain>
    </source>
</reference>
<feature type="domain" description="CBS" evidence="5">
    <location>
        <begin position="174"/>
        <end position="229"/>
    </location>
</feature>
<dbReference type="AlphaFoldDB" id="A0A7X3MNY7"/>
<dbReference type="PROSITE" id="PS50914">
    <property type="entry name" value="BON"/>
    <property type="match status" value="1"/>
</dbReference>
<feature type="compositionally biased region" description="Low complexity" evidence="3">
    <location>
        <begin position="10"/>
        <end position="20"/>
    </location>
</feature>
<dbReference type="InterPro" id="IPR051257">
    <property type="entry name" value="Diverse_CBS-Domain"/>
</dbReference>
<dbReference type="Pfam" id="PF00571">
    <property type="entry name" value="CBS"/>
    <property type="match status" value="2"/>
</dbReference>
<comment type="caution">
    <text evidence="6">The sequence shown here is derived from an EMBL/GenBank/DDBJ whole genome shotgun (WGS) entry which is preliminary data.</text>
</comment>
<reference evidence="6 7" key="1">
    <citation type="submission" date="2019-12" db="EMBL/GenBank/DDBJ databases">
        <authorList>
            <person name="Yuan C.-G."/>
        </authorList>
    </citation>
    <scope>NUCLEOTIDE SEQUENCE [LARGE SCALE GENOMIC DNA]</scope>
    <source>
        <strain evidence="6 7">KCTC 23863</strain>
    </source>
</reference>
<dbReference type="PANTHER" id="PTHR43080:SF26">
    <property type="entry name" value="REGULATORY PROTEIN"/>
    <property type="match status" value="1"/>
</dbReference>
<evidence type="ECO:0000313" key="6">
    <source>
        <dbReference type="EMBL" id="MXQ10542.1"/>
    </source>
</evidence>
<dbReference type="InterPro" id="IPR000644">
    <property type="entry name" value="CBS_dom"/>
</dbReference>
<dbReference type="SMART" id="SM00116">
    <property type="entry name" value="CBS"/>
    <property type="match status" value="2"/>
</dbReference>
<feature type="compositionally biased region" description="Polar residues" evidence="3">
    <location>
        <begin position="69"/>
        <end position="79"/>
    </location>
</feature>
<name>A0A7X3MNY7_9HYPH</name>
<dbReference type="EMBL" id="WURB01000002">
    <property type="protein sequence ID" value="MXQ10542.1"/>
    <property type="molecule type" value="Genomic_DNA"/>
</dbReference>
<gene>
    <name evidence="6" type="ORF">GR328_03545</name>
</gene>
<evidence type="ECO:0000259" key="4">
    <source>
        <dbReference type="PROSITE" id="PS50914"/>
    </source>
</evidence>
<dbReference type="Proteomes" id="UP000436483">
    <property type="component" value="Unassembled WGS sequence"/>
</dbReference>
<protein>
    <submittedName>
        <fullName evidence="6">CBS domain-containing protein</fullName>
    </submittedName>
</protein>
<dbReference type="InterPro" id="IPR046342">
    <property type="entry name" value="CBS_dom_sf"/>
</dbReference>
<feature type="compositionally biased region" description="Basic and acidic residues" evidence="3">
    <location>
        <begin position="47"/>
        <end position="62"/>
    </location>
</feature>
<feature type="domain" description="CBS" evidence="5">
    <location>
        <begin position="87"/>
        <end position="143"/>
    </location>
</feature>
<dbReference type="SUPFAM" id="SSF54631">
    <property type="entry name" value="CBS-domain pair"/>
    <property type="match status" value="1"/>
</dbReference>
<evidence type="ECO:0000256" key="1">
    <source>
        <dbReference type="ARBA" id="ARBA00023122"/>
    </source>
</evidence>
<evidence type="ECO:0000256" key="2">
    <source>
        <dbReference type="PROSITE-ProRule" id="PRU00703"/>
    </source>
</evidence>
<accession>A0A7X3MNY7</accession>
<dbReference type="RefSeq" id="WP_160883147.1">
    <property type="nucleotide sequence ID" value="NZ_WURB01000002.1"/>
</dbReference>
<dbReference type="Gene3D" id="3.10.580.10">
    <property type="entry name" value="CBS-domain"/>
    <property type="match status" value="1"/>
</dbReference>
<evidence type="ECO:0000259" key="5">
    <source>
        <dbReference type="PROSITE" id="PS51371"/>
    </source>
</evidence>
<organism evidence="6 7">
    <name type="scientific">Microvirga makkahensis</name>
    <dbReference type="NCBI Taxonomy" id="1128670"/>
    <lineage>
        <taxon>Bacteria</taxon>
        <taxon>Pseudomonadati</taxon>
        <taxon>Pseudomonadota</taxon>
        <taxon>Alphaproteobacteria</taxon>
        <taxon>Hyphomicrobiales</taxon>
        <taxon>Methylobacteriaceae</taxon>
        <taxon>Microvirga</taxon>
    </lineage>
</organism>
<feature type="domain" description="BON" evidence="4">
    <location>
        <begin position="236"/>
        <end position="303"/>
    </location>
</feature>
<feature type="region of interest" description="Disordered" evidence="3">
    <location>
        <begin position="47"/>
        <end position="79"/>
    </location>
</feature>
<feature type="region of interest" description="Disordered" evidence="3">
    <location>
        <begin position="1"/>
        <end position="30"/>
    </location>
</feature>